<dbReference type="Proteomes" id="UP000010552">
    <property type="component" value="Unassembled WGS sequence"/>
</dbReference>
<dbReference type="EMBL" id="KB030661">
    <property type="protein sequence ID" value="ELK12344.1"/>
    <property type="molecule type" value="Genomic_DNA"/>
</dbReference>
<name>L5KL22_PTEAL</name>
<protein>
    <submittedName>
        <fullName evidence="1">Uncharacterized protein</fullName>
    </submittedName>
</protein>
<dbReference type="InParanoid" id="L5KL22"/>
<proteinExistence type="predicted"/>
<organism evidence="1 2">
    <name type="scientific">Pteropus alecto</name>
    <name type="common">Black flying fox</name>
    <dbReference type="NCBI Taxonomy" id="9402"/>
    <lineage>
        <taxon>Eukaryota</taxon>
        <taxon>Metazoa</taxon>
        <taxon>Chordata</taxon>
        <taxon>Craniata</taxon>
        <taxon>Vertebrata</taxon>
        <taxon>Euteleostomi</taxon>
        <taxon>Mammalia</taxon>
        <taxon>Eutheria</taxon>
        <taxon>Laurasiatheria</taxon>
        <taxon>Chiroptera</taxon>
        <taxon>Yinpterochiroptera</taxon>
        <taxon>Pteropodoidea</taxon>
        <taxon>Pteropodidae</taxon>
        <taxon>Pteropodinae</taxon>
        <taxon>Pteropus</taxon>
    </lineage>
</organism>
<dbReference type="AlphaFoldDB" id="L5KL22"/>
<evidence type="ECO:0000313" key="1">
    <source>
        <dbReference type="EMBL" id="ELK12344.1"/>
    </source>
</evidence>
<evidence type="ECO:0000313" key="2">
    <source>
        <dbReference type="Proteomes" id="UP000010552"/>
    </source>
</evidence>
<keyword evidence="2" id="KW-1185">Reference proteome</keyword>
<gene>
    <name evidence="1" type="ORF">PAL_GLEAN10014700</name>
</gene>
<sequence length="127" mass="13954">MPRSLSHPFGPLSMPLPLLRPPGFSHHIIIYLSIIDLLGTLPASSWEAALERPAQVSCCPHDTVCPGSYRFLLFCHSAVKTRASCLPLICPQRGGLGLATPWLRLLPVRSFFWQWALLPAGHFTGGL</sequence>
<reference evidence="2" key="1">
    <citation type="journal article" date="2013" name="Science">
        <title>Comparative analysis of bat genomes provides insight into the evolution of flight and immunity.</title>
        <authorList>
            <person name="Zhang G."/>
            <person name="Cowled C."/>
            <person name="Shi Z."/>
            <person name="Huang Z."/>
            <person name="Bishop-Lilly K.A."/>
            <person name="Fang X."/>
            <person name="Wynne J.W."/>
            <person name="Xiong Z."/>
            <person name="Baker M.L."/>
            <person name="Zhao W."/>
            <person name="Tachedjian M."/>
            <person name="Zhu Y."/>
            <person name="Zhou P."/>
            <person name="Jiang X."/>
            <person name="Ng J."/>
            <person name="Yang L."/>
            <person name="Wu L."/>
            <person name="Xiao J."/>
            <person name="Feng Y."/>
            <person name="Chen Y."/>
            <person name="Sun X."/>
            <person name="Zhang Y."/>
            <person name="Marsh G.A."/>
            <person name="Crameri G."/>
            <person name="Broder C.C."/>
            <person name="Frey K.G."/>
            <person name="Wang L.F."/>
            <person name="Wang J."/>
        </authorList>
    </citation>
    <scope>NUCLEOTIDE SEQUENCE [LARGE SCALE GENOMIC DNA]</scope>
</reference>
<accession>L5KL22</accession>